<evidence type="ECO:0000256" key="3">
    <source>
        <dbReference type="ARBA" id="ARBA00022692"/>
    </source>
</evidence>
<keyword evidence="3 11" id="KW-0812">Transmembrane</keyword>
<evidence type="ECO:0000256" key="11">
    <source>
        <dbReference type="SAM" id="Phobius"/>
    </source>
</evidence>
<proteinExistence type="predicted"/>
<keyword evidence="13" id="KW-1185">Reference proteome</keyword>
<dbReference type="InterPro" id="IPR037055">
    <property type="entry name" value="MHC_I-like_Ag-recog_sf"/>
</dbReference>
<dbReference type="PANTHER" id="PTHR16675:SF242">
    <property type="entry name" value="MAJOR HISTOCOMPATIBILITY COMPLEX CLASS I-RELATED GENE PROTEIN"/>
    <property type="match status" value="1"/>
</dbReference>
<reference evidence="12" key="1">
    <citation type="submission" date="2025-08" db="UniProtKB">
        <authorList>
            <consortium name="Ensembl"/>
        </authorList>
    </citation>
    <scope>IDENTIFICATION</scope>
</reference>
<keyword evidence="2" id="KW-0490">MHC I</keyword>
<dbReference type="AlphaFoldDB" id="A0A8U8CEZ0"/>
<evidence type="ECO:0000256" key="2">
    <source>
        <dbReference type="ARBA" id="ARBA00022451"/>
    </source>
</evidence>
<dbReference type="InterPro" id="IPR011162">
    <property type="entry name" value="MHC_I/II-like_Ag-recog"/>
</dbReference>
<evidence type="ECO:0000313" key="12">
    <source>
        <dbReference type="Ensembl" id="ENSCPVP00000023751.1"/>
    </source>
</evidence>
<dbReference type="GO" id="GO:0042612">
    <property type="term" value="C:MHC class I protein complex"/>
    <property type="evidence" value="ECO:0007669"/>
    <property type="project" value="UniProtKB-KW"/>
</dbReference>
<feature type="region of interest" description="Disordered" evidence="10">
    <location>
        <begin position="294"/>
        <end position="325"/>
    </location>
</feature>
<keyword evidence="9" id="KW-0325">Glycoprotein</keyword>
<evidence type="ECO:0000256" key="6">
    <source>
        <dbReference type="ARBA" id="ARBA00022989"/>
    </source>
</evidence>
<evidence type="ECO:0000256" key="10">
    <source>
        <dbReference type="SAM" id="MobiDB-lite"/>
    </source>
</evidence>
<accession>A0A8U8CEZ0</accession>
<evidence type="ECO:0000256" key="5">
    <source>
        <dbReference type="ARBA" id="ARBA00022859"/>
    </source>
</evidence>
<evidence type="ECO:0000256" key="4">
    <source>
        <dbReference type="ARBA" id="ARBA00022729"/>
    </source>
</evidence>
<dbReference type="Proteomes" id="UP000694382">
    <property type="component" value="Unassembled WGS sequence"/>
</dbReference>
<reference evidence="12" key="2">
    <citation type="submission" date="2025-09" db="UniProtKB">
        <authorList>
            <consortium name="Ensembl"/>
        </authorList>
    </citation>
    <scope>IDENTIFICATION</scope>
</reference>
<keyword evidence="5" id="KW-0391">Immunity</keyword>
<dbReference type="GO" id="GO:0002474">
    <property type="term" value="P:antigen processing and presentation of peptide antigen via MHC class I"/>
    <property type="evidence" value="ECO:0007669"/>
    <property type="project" value="UniProtKB-KW"/>
</dbReference>
<dbReference type="GO" id="GO:0005615">
    <property type="term" value="C:extracellular space"/>
    <property type="evidence" value="ECO:0007669"/>
    <property type="project" value="TreeGrafter"/>
</dbReference>
<keyword evidence="4" id="KW-0732">Signal</keyword>
<comment type="subcellular location">
    <subcellularLocation>
        <location evidence="1">Membrane</location>
        <topology evidence="1">Single-pass type I membrane protein</topology>
    </subcellularLocation>
</comment>
<evidence type="ECO:0000256" key="1">
    <source>
        <dbReference type="ARBA" id="ARBA00004479"/>
    </source>
</evidence>
<keyword evidence="7 11" id="KW-0472">Membrane</keyword>
<evidence type="ECO:0000313" key="13">
    <source>
        <dbReference type="Proteomes" id="UP000694382"/>
    </source>
</evidence>
<evidence type="ECO:0000256" key="9">
    <source>
        <dbReference type="ARBA" id="ARBA00023180"/>
    </source>
</evidence>
<dbReference type="InterPro" id="IPR050208">
    <property type="entry name" value="MHC_class-I_related"/>
</dbReference>
<protein>
    <submittedName>
        <fullName evidence="12">Uncharacterized protein</fullName>
    </submittedName>
</protein>
<dbReference type="Gene3D" id="3.30.500.10">
    <property type="entry name" value="MHC class I-like antigen recognition-like"/>
    <property type="match status" value="1"/>
</dbReference>
<dbReference type="GO" id="GO:0006955">
    <property type="term" value="P:immune response"/>
    <property type="evidence" value="ECO:0007669"/>
    <property type="project" value="TreeGrafter"/>
</dbReference>
<sequence length="392" mass="43305">MNSLEFPLFSCPLPPPSFGLFPRLRPRDPPASPSPSPLSVTQGPPGAPFLPFPAPRPHFPQHRGPLDPLWWAQGPPGSPLPPLPVLSLNLGLFLALPLPLPFSTPLRYLQVAVSEPSPGIPQFMSTGYLDGIPFVLLRQRRGRVELLTRVDGEWSRAEHWERKTQTLRGMASVETRNLETARGGPHTRLWVYGCDLLSGREHPWIQVGFAYDGRDHISFDPKSGEIHVDKLPEAQCPELLRNRVGYRQKELGISAPDVHVSGTRGHRDADPILPRGVQFYPNTIAVSWMKGGETLDQETGGRDSSQQRRHLPHLGQDRGRFPEPTSGGNLTVVVAVSVIAAILILTVLIGFSIWRLQSGNTRDGGWEGTRIHLAPFWESCATDSDPTLFPQG</sequence>
<dbReference type="PANTHER" id="PTHR16675">
    <property type="entry name" value="MHC CLASS I-RELATED"/>
    <property type="match status" value="1"/>
</dbReference>
<dbReference type="SUPFAM" id="SSF54452">
    <property type="entry name" value="MHC antigen-recognition domain"/>
    <property type="match status" value="1"/>
</dbReference>
<organism evidence="12 13">
    <name type="scientific">Geospiza parvula</name>
    <name type="common">Small tree-finch</name>
    <name type="synonym">Camarhynchus parvulus</name>
    <dbReference type="NCBI Taxonomy" id="87175"/>
    <lineage>
        <taxon>Eukaryota</taxon>
        <taxon>Metazoa</taxon>
        <taxon>Chordata</taxon>
        <taxon>Craniata</taxon>
        <taxon>Vertebrata</taxon>
        <taxon>Euteleostomi</taxon>
        <taxon>Archelosauria</taxon>
        <taxon>Archosauria</taxon>
        <taxon>Dinosauria</taxon>
        <taxon>Saurischia</taxon>
        <taxon>Theropoda</taxon>
        <taxon>Coelurosauria</taxon>
        <taxon>Aves</taxon>
        <taxon>Neognathae</taxon>
        <taxon>Neoaves</taxon>
        <taxon>Telluraves</taxon>
        <taxon>Australaves</taxon>
        <taxon>Passeriformes</taxon>
        <taxon>Thraupidae</taxon>
        <taxon>Camarhynchus</taxon>
    </lineage>
</organism>
<evidence type="ECO:0000256" key="8">
    <source>
        <dbReference type="ARBA" id="ARBA00023157"/>
    </source>
</evidence>
<name>A0A8U8CEZ0_GEOPR</name>
<dbReference type="InterPro" id="IPR011161">
    <property type="entry name" value="MHC_I-like_Ag-recog"/>
</dbReference>
<dbReference type="GO" id="GO:0009897">
    <property type="term" value="C:external side of plasma membrane"/>
    <property type="evidence" value="ECO:0007669"/>
    <property type="project" value="TreeGrafter"/>
</dbReference>
<evidence type="ECO:0000256" key="7">
    <source>
        <dbReference type="ARBA" id="ARBA00023136"/>
    </source>
</evidence>
<feature type="region of interest" description="Disordered" evidence="10">
    <location>
        <begin position="22"/>
        <end position="47"/>
    </location>
</feature>
<keyword evidence="6 11" id="KW-1133">Transmembrane helix</keyword>
<dbReference type="Ensembl" id="ENSCPVT00000028383.1">
    <property type="protein sequence ID" value="ENSCPVP00000023751.1"/>
    <property type="gene ID" value="ENSCPVG00000016760.1"/>
</dbReference>
<keyword evidence="8" id="KW-1015">Disulfide bond</keyword>
<feature type="transmembrane region" description="Helical" evidence="11">
    <location>
        <begin position="330"/>
        <end position="354"/>
    </location>
</feature>
<dbReference type="Pfam" id="PF00129">
    <property type="entry name" value="MHC_I"/>
    <property type="match status" value="1"/>
</dbReference>